<dbReference type="PANTHER" id="PTHR30349:SF64">
    <property type="entry name" value="PROPHAGE INTEGRASE INTD-RELATED"/>
    <property type="match status" value="1"/>
</dbReference>
<dbReference type="CDD" id="cd00796">
    <property type="entry name" value="INT_Rci_Hp1_C"/>
    <property type="match status" value="1"/>
</dbReference>
<sequence length="333" mass="38044">MPISRDKSRSTYVFEFDRVVNGGRIRIRKRLPKAWSAAQADEFDRKESAKLYATANGLGVEDRLIIDAVSIYIAERATQLKQGENVSREIDLVRWAFEGKRISALPEVCRDVMQNSGRSRYGKDMAPATIRARIRYLVAACRYAWKYHGFGTADPGARVITPQVRNERRVYIDRREMLKIARKIKNRKVRRVVRIAFYSGMRLGEILSARVEGGRWHLDDTKNGEPRIVPIHPRVWTAAHNTSRKPAKITVQSYFREAARALGHKDLHFHDLRHSAASEMINNDIDLYTVGAVLGHKDQRSTARYSHLATRSLDLAIKKIGQKSPATQRKKAA</sequence>
<name>A0AAJ2VBF4_DELAC</name>
<evidence type="ECO:0000256" key="1">
    <source>
        <dbReference type="ARBA" id="ARBA00022908"/>
    </source>
</evidence>
<dbReference type="Gene3D" id="1.10.443.10">
    <property type="entry name" value="Intergrase catalytic core"/>
    <property type="match status" value="1"/>
</dbReference>
<keyword evidence="1" id="KW-0229">DNA integration</keyword>
<organism evidence="4 5">
    <name type="scientific">Delftia acidovorans</name>
    <name type="common">Pseudomonas acidovorans</name>
    <name type="synonym">Comamonas acidovorans</name>
    <dbReference type="NCBI Taxonomy" id="80866"/>
    <lineage>
        <taxon>Bacteria</taxon>
        <taxon>Pseudomonadati</taxon>
        <taxon>Pseudomonadota</taxon>
        <taxon>Betaproteobacteria</taxon>
        <taxon>Burkholderiales</taxon>
        <taxon>Comamonadaceae</taxon>
        <taxon>Delftia</taxon>
    </lineage>
</organism>
<feature type="domain" description="Tyr recombinase" evidence="3">
    <location>
        <begin position="167"/>
        <end position="318"/>
    </location>
</feature>
<dbReference type="GO" id="GO:0006310">
    <property type="term" value="P:DNA recombination"/>
    <property type="evidence" value="ECO:0007669"/>
    <property type="project" value="UniProtKB-KW"/>
</dbReference>
<dbReference type="RefSeq" id="WP_319076747.1">
    <property type="nucleotide sequence ID" value="NZ_JAWWMZ010000016.1"/>
</dbReference>
<dbReference type="InterPro" id="IPR002104">
    <property type="entry name" value="Integrase_catalytic"/>
</dbReference>
<dbReference type="EMBL" id="JAWWMZ010000016">
    <property type="protein sequence ID" value="MDX4957285.1"/>
    <property type="molecule type" value="Genomic_DNA"/>
</dbReference>
<dbReference type="InterPro" id="IPR050090">
    <property type="entry name" value="Tyrosine_recombinase_XerCD"/>
</dbReference>
<dbReference type="InterPro" id="IPR013762">
    <property type="entry name" value="Integrase-like_cat_sf"/>
</dbReference>
<dbReference type="Pfam" id="PF00589">
    <property type="entry name" value="Phage_integrase"/>
    <property type="match status" value="1"/>
</dbReference>
<gene>
    <name evidence="4" type="ORF">SGN30_28030</name>
</gene>
<dbReference type="GO" id="GO:0003677">
    <property type="term" value="F:DNA binding"/>
    <property type="evidence" value="ECO:0007669"/>
    <property type="project" value="InterPro"/>
</dbReference>
<dbReference type="AlphaFoldDB" id="A0AAJ2VBF4"/>
<dbReference type="SUPFAM" id="SSF56349">
    <property type="entry name" value="DNA breaking-rejoining enzymes"/>
    <property type="match status" value="1"/>
</dbReference>
<dbReference type="GO" id="GO:0015074">
    <property type="term" value="P:DNA integration"/>
    <property type="evidence" value="ECO:0007669"/>
    <property type="project" value="UniProtKB-KW"/>
</dbReference>
<evidence type="ECO:0000313" key="4">
    <source>
        <dbReference type="EMBL" id="MDX4957285.1"/>
    </source>
</evidence>
<proteinExistence type="predicted"/>
<keyword evidence="2" id="KW-0233">DNA recombination</keyword>
<comment type="caution">
    <text evidence="4">The sequence shown here is derived from an EMBL/GenBank/DDBJ whole genome shotgun (WGS) entry which is preliminary data.</text>
</comment>
<dbReference type="InterPro" id="IPR011010">
    <property type="entry name" value="DNA_brk_join_enz"/>
</dbReference>
<evidence type="ECO:0000256" key="2">
    <source>
        <dbReference type="ARBA" id="ARBA00023172"/>
    </source>
</evidence>
<protein>
    <submittedName>
        <fullName evidence="4">Site-specific integrase</fullName>
    </submittedName>
</protein>
<dbReference type="Proteomes" id="UP001287445">
    <property type="component" value="Unassembled WGS sequence"/>
</dbReference>
<evidence type="ECO:0000259" key="3">
    <source>
        <dbReference type="PROSITE" id="PS51898"/>
    </source>
</evidence>
<accession>A0AAJ2VBF4</accession>
<reference evidence="4" key="1">
    <citation type="submission" date="2023-11" db="EMBL/GenBank/DDBJ databases">
        <title>Identification and selenium tolerance of Delftia acidovorans R3-25.</title>
        <authorList>
            <person name="Zhang S."/>
            <person name="Liu Y."/>
            <person name="Guo Y."/>
        </authorList>
    </citation>
    <scope>NUCLEOTIDE SEQUENCE</scope>
    <source>
        <strain evidence="4">R3-25</strain>
    </source>
</reference>
<dbReference type="PANTHER" id="PTHR30349">
    <property type="entry name" value="PHAGE INTEGRASE-RELATED"/>
    <property type="match status" value="1"/>
</dbReference>
<evidence type="ECO:0000313" key="5">
    <source>
        <dbReference type="Proteomes" id="UP001287445"/>
    </source>
</evidence>
<dbReference type="PROSITE" id="PS51898">
    <property type="entry name" value="TYR_RECOMBINASE"/>
    <property type="match status" value="1"/>
</dbReference>